<keyword evidence="1" id="KW-0812">Transmembrane</keyword>
<dbReference type="EMBL" id="GIIL01008031">
    <property type="protein sequence ID" value="NOV51757.1"/>
    <property type="molecule type" value="Transcribed_RNA"/>
</dbReference>
<name>A0A6M2E400_XENCH</name>
<feature type="transmembrane region" description="Helical" evidence="1">
    <location>
        <begin position="6"/>
        <end position="27"/>
    </location>
</feature>
<protein>
    <submittedName>
        <fullName evidence="2">Putative secreted protein</fullName>
    </submittedName>
</protein>
<reference evidence="2" key="1">
    <citation type="submission" date="2020-03" db="EMBL/GenBank/DDBJ databases">
        <title>Transcriptomic Profiling of the Digestive Tract of the Rat Flea, Xenopsylla cheopis, Following Blood Feeding and Infection with Yersinia pestis.</title>
        <authorList>
            <person name="Bland D.M."/>
            <person name="Martens C.A."/>
            <person name="Virtaneva K."/>
            <person name="Kanakabandi K."/>
            <person name="Long D."/>
            <person name="Rosenke R."/>
            <person name="Saturday G.A."/>
            <person name="Hoyt F.H."/>
            <person name="Bruno D.P."/>
            <person name="Ribeiro J.M.C."/>
            <person name="Hinnebusch J."/>
        </authorList>
    </citation>
    <scope>NUCLEOTIDE SEQUENCE</scope>
</reference>
<accession>A0A6M2E400</accession>
<proteinExistence type="predicted"/>
<keyword evidence="1" id="KW-1133">Transmembrane helix</keyword>
<evidence type="ECO:0000256" key="1">
    <source>
        <dbReference type="SAM" id="Phobius"/>
    </source>
</evidence>
<organism evidence="2">
    <name type="scientific">Xenopsylla cheopis</name>
    <name type="common">Oriental rat flea</name>
    <name type="synonym">Pulex cheopis</name>
    <dbReference type="NCBI Taxonomy" id="163159"/>
    <lineage>
        <taxon>Eukaryota</taxon>
        <taxon>Metazoa</taxon>
        <taxon>Ecdysozoa</taxon>
        <taxon>Arthropoda</taxon>
        <taxon>Hexapoda</taxon>
        <taxon>Insecta</taxon>
        <taxon>Pterygota</taxon>
        <taxon>Neoptera</taxon>
        <taxon>Endopterygota</taxon>
        <taxon>Siphonaptera</taxon>
        <taxon>Pulicidae</taxon>
        <taxon>Xenopsyllinae</taxon>
        <taxon>Xenopsylla</taxon>
    </lineage>
</organism>
<keyword evidence="1" id="KW-0472">Membrane</keyword>
<evidence type="ECO:0000313" key="2">
    <source>
        <dbReference type="EMBL" id="NOV51757.1"/>
    </source>
</evidence>
<sequence length="80" mass="8797">MMVITSLDLGIVPCPIVLIIASVFSLVGSSTVRRSPKLLHHISAPLSCHVGFVQYSYQYMHENQSPIHGFRKESCPGSID</sequence>
<dbReference type="AlphaFoldDB" id="A0A6M2E400"/>